<evidence type="ECO:0000313" key="1">
    <source>
        <dbReference type="EMBL" id="QJB34832.1"/>
    </source>
</evidence>
<dbReference type="EMBL" id="CP051204">
    <property type="protein sequence ID" value="QJB41345.1"/>
    <property type="molecule type" value="Genomic_DNA"/>
</dbReference>
<name>A0AAE7DA15_9BACT</name>
<sequence length="226" mass="24308">MHPAHKYITRFVPYLWYGLSSLSVITAGCKKNDVVSPAATQEIKMEIIPVSDTLRQVIASHTLLTASHPWYIDGWVYVANEATLRVEAGAVVNILPTAVNKKDGRYSGGLVITRGAHIVAEGTAALPIRMRVEKVAGHGPSGLLILGRAPVRKGFAPFRELTFGGNLPEDSSGVIRHLRLDYYPAAGKGFDGGILLMGAGSRTVTESVSTHALPVERSDLKTGKLR</sequence>
<dbReference type="Proteomes" id="UP000502421">
    <property type="component" value="Chromosome"/>
</dbReference>
<dbReference type="KEGG" id="coy:HF329_27430"/>
<dbReference type="EMBL" id="CP051205">
    <property type="protein sequence ID" value="QJB34832.1"/>
    <property type="molecule type" value="Genomic_DNA"/>
</dbReference>
<dbReference type="PANTHER" id="PTHR41339">
    <property type="entry name" value="LIPL48"/>
    <property type="match status" value="1"/>
</dbReference>
<accession>A0AAE7DA15</accession>
<evidence type="ECO:0000313" key="2">
    <source>
        <dbReference type="EMBL" id="QJB41345.1"/>
    </source>
</evidence>
<gene>
    <name evidence="2" type="ORF">HF324_27290</name>
    <name evidence="1" type="ORF">HF329_27430</name>
</gene>
<proteinExistence type="predicted"/>
<evidence type="ECO:0000313" key="3">
    <source>
        <dbReference type="Proteomes" id="UP000502421"/>
    </source>
</evidence>
<dbReference type="RefSeq" id="WP_168809289.1">
    <property type="nucleotide sequence ID" value="NZ_CP051204.2"/>
</dbReference>
<evidence type="ECO:0000313" key="4">
    <source>
        <dbReference type="Proteomes" id="UP000503144"/>
    </source>
</evidence>
<reference evidence="3" key="1">
    <citation type="submission" date="2020-04" db="EMBL/GenBank/DDBJ databases">
        <authorList>
            <person name="Kittiwongwattana C."/>
        </authorList>
    </citation>
    <scope>NUCLEOTIDE SEQUENCE [LARGE SCALE GENOMIC DNA]</scope>
    <source>
        <strain evidence="3">1310</strain>
    </source>
</reference>
<keyword evidence="4" id="KW-1185">Reference proteome</keyword>
<dbReference type="AlphaFoldDB" id="A0AAE7DA15"/>
<reference evidence="1" key="2">
    <citation type="submission" date="2020-09" db="EMBL/GenBank/DDBJ databases">
        <authorList>
            <person name="Kittiwongwattana C."/>
        </authorList>
    </citation>
    <scope>NUCLEOTIDE SEQUENCE</scope>
    <source>
        <strain evidence="2">1303</strain>
        <strain evidence="1">1310</strain>
    </source>
</reference>
<dbReference type="Proteomes" id="UP000503144">
    <property type="component" value="Chromosome"/>
</dbReference>
<dbReference type="PROSITE" id="PS51257">
    <property type="entry name" value="PROKAR_LIPOPROTEIN"/>
    <property type="match status" value="1"/>
</dbReference>
<dbReference type="PANTHER" id="PTHR41339:SF1">
    <property type="entry name" value="SECRETED PROTEIN"/>
    <property type="match status" value="1"/>
</dbReference>
<organism evidence="1 3">
    <name type="scientific">Chitinophaga oryzae</name>
    <dbReference type="NCBI Taxonomy" id="2725414"/>
    <lineage>
        <taxon>Bacteria</taxon>
        <taxon>Pseudomonadati</taxon>
        <taxon>Bacteroidota</taxon>
        <taxon>Chitinophagia</taxon>
        <taxon>Chitinophagales</taxon>
        <taxon>Chitinophagaceae</taxon>
        <taxon>Chitinophaga</taxon>
    </lineage>
</organism>
<protein>
    <submittedName>
        <fullName evidence="1">Uncharacterized protein</fullName>
    </submittedName>
</protein>